<dbReference type="CDD" id="cd20069">
    <property type="entry name" value="5TM_Oxa1-like"/>
    <property type="match status" value="1"/>
</dbReference>
<gene>
    <name evidence="8" type="ORF">OTU49_007949</name>
</gene>
<dbReference type="Pfam" id="PF02096">
    <property type="entry name" value="60KD_IMP"/>
    <property type="match status" value="1"/>
</dbReference>
<dbReference type="InterPro" id="IPR028055">
    <property type="entry name" value="YidC/Oxa/ALB_C"/>
</dbReference>
<feature type="transmembrane region" description="Helical" evidence="6">
    <location>
        <begin position="173"/>
        <end position="191"/>
    </location>
</feature>
<evidence type="ECO:0000256" key="5">
    <source>
        <dbReference type="RuleBase" id="RU003945"/>
    </source>
</evidence>
<dbReference type="AlphaFoldDB" id="A0AAW0WTU3"/>
<sequence length="288" mass="32913">MAGWFQSLSKSRLVEGLMTSLQGIHDNLHIPWWAAILLSTVLMRGVLTFPIAVYQNYIVSKLENLKPEMDELVKELKKETAYAIRKFGWNEKHARHMFNRSARKIWKELVIRENCHPFKTSILLWVQIPLWIAMTMSFRNMASMMPHQDTAAQVLFLELSVGGFGWIPNLTQVDHSLILPIAMGVLNLIIIEVNDVNRIGEKTKLQKIATNIFRALSVAMIPIAASVPSCVSLYWVISNTCGLAQNLALMHPGLRQLCGIPYSSSQRANPYQHLWQQLQKKVIKKRKE</sequence>
<comment type="similarity">
    <text evidence="5">Belongs to the OXA1/ALB3/YidC family.</text>
</comment>
<keyword evidence="3 6" id="KW-1133">Transmembrane helix</keyword>
<dbReference type="EMBL" id="JARKIK010000063">
    <property type="protein sequence ID" value="KAK8730819.1"/>
    <property type="molecule type" value="Genomic_DNA"/>
</dbReference>
<evidence type="ECO:0000313" key="9">
    <source>
        <dbReference type="Proteomes" id="UP001445076"/>
    </source>
</evidence>
<dbReference type="PANTHER" id="PTHR12428:SF65">
    <property type="entry name" value="CYTOCHROME C OXIDASE ASSEMBLY PROTEIN COX18, MITOCHONDRIAL"/>
    <property type="match status" value="1"/>
</dbReference>
<name>A0AAW0WTU3_CHEQU</name>
<evidence type="ECO:0000256" key="4">
    <source>
        <dbReference type="ARBA" id="ARBA00023136"/>
    </source>
</evidence>
<comment type="subcellular location">
    <subcellularLocation>
        <location evidence="1 5">Membrane</location>
        <topology evidence="1 5">Multi-pass membrane protein</topology>
    </subcellularLocation>
</comment>
<dbReference type="PANTHER" id="PTHR12428">
    <property type="entry name" value="OXA1"/>
    <property type="match status" value="1"/>
</dbReference>
<organism evidence="8 9">
    <name type="scientific">Cherax quadricarinatus</name>
    <name type="common">Australian red claw crayfish</name>
    <dbReference type="NCBI Taxonomy" id="27406"/>
    <lineage>
        <taxon>Eukaryota</taxon>
        <taxon>Metazoa</taxon>
        <taxon>Ecdysozoa</taxon>
        <taxon>Arthropoda</taxon>
        <taxon>Crustacea</taxon>
        <taxon>Multicrustacea</taxon>
        <taxon>Malacostraca</taxon>
        <taxon>Eumalacostraca</taxon>
        <taxon>Eucarida</taxon>
        <taxon>Decapoda</taxon>
        <taxon>Pleocyemata</taxon>
        <taxon>Astacidea</taxon>
        <taxon>Parastacoidea</taxon>
        <taxon>Parastacidae</taxon>
        <taxon>Cherax</taxon>
    </lineage>
</organism>
<dbReference type="InterPro" id="IPR001708">
    <property type="entry name" value="YidC/ALB3/OXA1/COX18"/>
</dbReference>
<dbReference type="GO" id="GO:0033617">
    <property type="term" value="P:mitochondrial respiratory chain complex IV assembly"/>
    <property type="evidence" value="ECO:0007669"/>
    <property type="project" value="TreeGrafter"/>
</dbReference>
<evidence type="ECO:0000313" key="8">
    <source>
        <dbReference type="EMBL" id="KAK8730819.1"/>
    </source>
</evidence>
<keyword evidence="9" id="KW-1185">Reference proteome</keyword>
<keyword evidence="4 6" id="KW-0472">Membrane</keyword>
<evidence type="ECO:0000256" key="6">
    <source>
        <dbReference type="SAM" id="Phobius"/>
    </source>
</evidence>
<reference evidence="8 9" key="1">
    <citation type="journal article" date="2024" name="BMC Genomics">
        <title>Genome assembly of redclaw crayfish (Cherax quadricarinatus) provides insights into its immune adaptation and hypoxia tolerance.</title>
        <authorList>
            <person name="Liu Z."/>
            <person name="Zheng J."/>
            <person name="Li H."/>
            <person name="Fang K."/>
            <person name="Wang S."/>
            <person name="He J."/>
            <person name="Zhou D."/>
            <person name="Weng S."/>
            <person name="Chi M."/>
            <person name="Gu Z."/>
            <person name="He J."/>
            <person name="Li F."/>
            <person name="Wang M."/>
        </authorList>
    </citation>
    <scope>NUCLEOTIDE SEQUENCE [LARGE SCALE GENOMIC DNA]</scope>
    <source>
        <strain evidence="8">ZL_2023a</strain>
    </source>
</reference>
<proteinExistence type="inferred from homology"/>
<dbReference type="GO" id="GO:0032979">
    <property type="term" value="P:protein insertion into mitochondrial inner membrane from matrix"/>
    <property type="evidence" value="ECO:0007669"/>
    <property type="project" value="TreeGrafter"/>
</dbReference>
<dbReference type="Proteomes" id="UP001445076">
    <property type="component" value="Unassembled WGS sequence"/>
</dbReference>
<feature type="domain" description="Membrane insertase YidC/Oxa/ALB C-terminal" evidence="7">
    <location>
        <begin position="32"/>
        <end position="249"/>
    </location>
</feature>
<evidence type="ECO:0000256" key="1">
    <source>
        <dbReference type="ARBA" id="ARBA00004141"/>
    </source>
</evidence>
<accession>A0AAW0WTU3</accession>
<evidence type="ECO:0000256" key="2">
    <source>
        <dbReference type="ARBA" id="ARBA00022692"/>
    </source>
</evidence>
<evidence type="ECO:0000259" key="7">
    <source>
        <dbReference type="Pfam" id="PF02096"/>
    </source>
</evidence>
<feature type="transmembrane region" description="Helical" evidence="6">
    <location>
        <begin position="212"/>
        <end position="237"/>
    </location>
</feature>
<feature type="transmembrane region" description="Helical" evidence="6">
    <location>
        <begin position="122"/>
        <end position="138"/>
    </location>
</feature>
<dbReference type="GO" id="GO:0005743">
    <property type="term" value="C:mitochondrial inner membrane"/>
    <property type="evidence" value="ECO:0007669"/>
    <property type="project" value="TreeGrafter"/>
</dbReference>
<feature type="transmembrane region" description="Helical" evidence="6">
    <location>
        <begin position="32"/>
        <end position="54"/>
    </location>
</feature>
<comment type="caution">
    <text evidence="8">The sequence shown here is derived from an EMBL/GenBank/DDBJ whole genome shotgun (WGS) entry which is preliminary data.</text>
</comment>
<dbReference type="GO" id="GO:0032977">
    <property type="term" value="F:membrane insertase activity"/>
    <property type="evidence" value="ECO:0007669"/>
    <property type="project" value="InterPro"/>
</dbReference>
<protein>
    <recommendedName>
        <fullName evidence="7">Membrane insertase YidC/Oxa/ALB C-terminal domain-containing protein</fullName>
    </recommendedName>
</protein>
<keyword evidence="2 5" id="KW-0812">Transmembrane</keyword>
<evidence type="ECO:0000256" key="3">
    <source>
        <dbReference type="ARBA" id="ARBA00022989"/>
    </source>
</evidence>